<evidence type="ECO:0000256" key="1">
    <source>
        <dbReference type="ARBA" id="ARBA00007125"/>
    </source>
</evidence>
<feature type="domain" description="Ppx/GppA phosphatase N-terminal" evidence="3">
    <location>
        <begin position="25"/>
        <end position="302"/>
    </location>
</feature>
<keyword evidence="6" id="KW-1185">Reference proteome</keyword>
<dbReference type="GO" id="GO:0016787">
    <property type="term" value="F:hydrolase activity"/>
    <property type="evidence" value="ECO:0007669"/>
    <property type="project" value="UniProtKB-KW"/>
</dbReference>
<dbReference type="KEGG" id="emt:CPZ25_014485"/>
<dbReference type="RefSeq" id="WP_096919075.1">
    <property type="nucleotide sequence ID" value="NZ_CABJDW020000011.1"/>
</dbReference>
<dbReference type="Proteomes" id="UP000218387">
    <property type="component" value="Chromosome"/>
</dbReference>
<dbReference type="Gene3D" id="3.30.420.150">
    <property type="entry name" value="Exopolyphosphatase. Domain 2"/>
    <property type="match status" value="1"/>
</dbReference>
<organism evidence="5 6">
    <name type="scientific">Eubacterium maltosivorans</name>
    <dbReference type="NCBI Taxonomy" id="2041044"/>
    <lineage>
        <taxon>Bacteria</taxon>
        <taxon>Bacillati</taxon>
        <taxon>Bacillota</taxon>
        <taxon>Clostridia</taxon>
        <taxon>Eubacteriales</taxon>
        <taxon>Eubacteriaceae</taxon>
        <taxon>Eubacterium</taxon>
    </lineage>
</organism>
<dbReference type="SUPFAM" id="SSF109604">
    <property type="entry name" value="HD-domain/PDEase-like"/>
    <property type="match status" value="1"/>
</dbReference>
<dbReference type="AlphaFoldDB" id="A0A4P9CAJ0"/>
<accession>A0A4P9CAJ0</accession>
<evidence type="ECO:0000256" key="2">
    <source>
        <dbReference type="ARBA" id="ARBA00022801"/>
    </source>
</evidence>
<evidence type="ECO:0000313" key="6">
    <source>
        <dbReference type="Proteomes" id="UP000218387"/>
    </source>
</evidence>
<evidence type="ECO:0000259" key="4">
    <source>
        <dbReference type="Pfam" id="PF21447"/>
    </source>
</evidence>
<dbReference type="Pfam" id="PF21447">
    <property type="entry name" value="Ppx-GppA_III"/>
    <property type="match status" value="1"/>
</dbReference>
<dbReference type="CDD" id="cd24052">
    <property type="entry name" value="ASKHA_NBD_HpPPX-GppA-like"/>
    <property type="match status" value="1"/>
</dbReference>
<name>A0A4P9CAJ0_EUBML</name>
<dbReference type="Gene3D" id="1.10.3210.10">
    <property type="entry name" value="Hypothetical protein af1432"/>
    <property type="match status" value="1"/>
</dbReference>
<dbReference type="InterPro" id="IPR043129">
    <property type="entry name" value="ATPase_NBD"/>
</dbReference>
<dbReference type="EMBL" id="CP029487">
    <property type="protein sequence ID" value="QCT72483.1"/>
    <property type="molecule type" value="Genomic_DNA"/>
</dbReference>
<proteinExistence type="inferred from homology"/>
<feature type="domain" description="Ppx/GppA phosphatase C-terminal" evidence="4">
    <location>
        <begin position="317"/>
        <end position="465"/>
    </location>
</feature>
<protein>
    <submittedName>
        <fullName evidence="5">Ppx/GppA family phosphatase</fullName>
    </submittedName>
</protein>
<evidence type="ECO:0000259" key="3">
    <source>
        <dbReference type="Pfam" id="PF02541"/>
    </source>
</evidence>
<comment type="similarity">
    <text evidence="1">Belongs to the GppA/Ppx family.</text>
</comment>
<dbReference type="Pfam" id="PF02541">
    <property type="entry name" value="Ppx-GppA"/>
    <property type="match status" value="1"/>
</dbReference>
<dbReference type="Gene3D" id="3.30.420.40">
    <property type="match status" value="1"/>
</dbReference>
<gene>
    <name evidence="5" type="ORF">CPZ25_014485</name>
</gene>
<reference evidence="5 6" key="1">
    <citation type="submission" date="2018-05" db="EMBL/GenBank/DDBJ databases">
        <title>Genome comparison of Eubacterium sp.</title>
        <authorList>
            <person name="Feng Y."/>
            <person name="Sanchez-Andrea I."/>
            <person name="Stams A.J.M."/>
            <person name="De Vos W.M."/>
        </authorList>
    </citation>
    <scope>NUCLEOTIDE SEQUENCE [LARGE SCALE GENOMIC DNA]</scope>
    <source>
        <strain evidence="5 6">YI</strain>
    </source>
</reference>
<keyword evidence="2" id="KW-0378">Hydrolase</keyword>
<dbReference type="InterPro" id="IPR003695">
    <property type="entry name" value="Ppx_GppA_N"/>
</dbReference>
<dbReference type="PANTHER" id="PTHR30005:SF0">
    <property type="entry name" value="RETROGRADE REGULATION PROTEIN 2"/>
    <property type="match status" value="1"/>
</dbReference>
<evidence type="ECO:0000313" key="5">
    <source>
        <dbReference type="EMBL" id="QCT72483.1"/>
    </source>
</evidence>
<dbReference type="InterPro" id="IPR050273">
    <property type="entry name" value="GppA/Ppx_hydrolase"/>
</dbReference>
<dbReference type="InterPro" id="IPR048950">
    <property type="entry name" value="Ppx_GppA_C"/>
</dbReference>
<dbReference type="PANTHER" id="PTHR30005">
    <property type="entry name" value="EXOPOLYPHOSPHATASE"/>
    <property type="match status" value="1"/>
</dbReference>
<dbReference type="InterPro" id="IPR030673">
    <property type="entry name" value="PyroPPase_GppA_Ppx"/>
</dbReference>
<dbReference type="SUPFAM" id="SSF53067">
    <property type="entry name" value="Actin-like ATPase domain"/>
    <property type="match status" value="2"/>
</dbReference>
<dbReference type="PIRSF" id="PIRSF001267">
    <property type="entry name" value="Pyrophosphatase_GppA_Ppx"/>
    <property type="match status" value="1"/>
</dbReference>
<sequence length="509" mass="57115">MDKSIGVIDIGSNSVHLVVGEYHNNEYFHIIDDVKVNVRLCEGLSETGCLREDRMALGEQTLMMFKNMCDTYKLDKVIAVATAAVRKAKNGQVFVDLIKKTTGIEIEIIPGETEAAMDYLGAINTIDIRDALLMDIGGGSVEFVLIRDRKMADAVSLPFGSIDLTEKFGLEDVATPGKLQKLHAFLEEAFAGVELFEKARGLPVLGVGGTIRNIGRIHRRVVDYPLEIAHNYRMCEDEVAKICHMTAKMNLEERKNLKGLSKGRTDIFVGASQAVYKVMQTIFSPELIISDAGLRDGLIFKHFGNGPEDLVHNIFDNSLVNTMLNYDVNIPHAYHVYGLSVKLFEQLKSLHGIEEDVSRMMKTSAMLHDVGIKIQYSNHHEHSFYLILNSGLEGLLQKELLMSAFIALNHRTNKKVKVEAEYMTLLREEDKRLIDKLSLFLQIAEYLDRSMDGIVKDIDCDIKDDVVEMMVLTTTHSVFADMIISECGKKFKRVLGRELTIKNKVIAAV</sequence>